<sequence>MRHGYGAGHTSRIGCVVLKIYIYLYPVPVCSEARRKQLKASRTSRVPPLGGVGEMVKEKNTNERVEGVGQQQTNGYLSCQMRKTSVEKEISQHRGVQHQFALVNPKENTTKPTALMGSRHGEAKMLFLESALLNISIKSAGPPK</sequence>
<reference evidence="1 2" key="1">
    <citation type="submission" date="2021-06" db="EMBL/GenBank/DDBJ databases">
        <title>Caerostris extrusa draft genome.</title>
        <authorList>
            <person name="Kono N."/>
            <person name="Arakawa K."/>
        </authorList>
    </citation>
    <scope>NUCLEOTIDE SEQUENCE [LARGE SCALE GENOMIC DNA]</scope>
</reference>
<protein>
    <submittedName>
        <fullName evidence="1">Uncharacterized protein</fullName>
    </submittedName>
</protein>
<proteinExistence type="predicted"/>
<keyword evidence="2" id="KW-1185">Reference proteome</keyword>
<evidence type="ECO:0000313" key="1">
    <source>
        <dbReference type="EMBL" id="GIX76045.1"/>
    </source>
</evidence>
<name>A0AAV4MUA6_CAEEX</name>
<dbReference type="Proteomes" id="UP001054945">
    <property type="component" value="Unassembled WGS sequence"/>
</dbReference>
<gene>
    <name evidence="1" type="ORF">CEXT_719171</name>
</gene>
<dbReference type="AlphaFoldDB" id="A0AAV4MUA6"/>
<accession>A0AAV4MUA6</accession>
<dbReference type="EMBL" id="BPLR01002643">
    <property type="protein sequence ID" value="GIX76045.1"/>
    <property type="molecule type" value="Genomic_DNA"/>
</dbReference>
<comment type="caution">
    <text evidence="1">The sequence shown here is derived from an EMBL/GenBank/DDBJ whole genome shotgun (WGS) entry which is preliminary data.</text>
</comment>
<organism evidence="1 2">
    <name type="scientific">Caerostris extrusa</name>
    <name type="common">Bark spider</name>
    <name type="synonym">Caerostris bankana</name>
    <dbReference type="NCBI Taxonomy" id="172846"/>
    <lineage>
        <taxon>Eukaryota</taxon>
        <taxon>Metazoa</taxon>
        <taxon>Ecdysozoa</taxon>
        <taxon>Arthropoda</taxon>
        <taxon>Chelicerata</taxon>
        <taxon>Arachnida</taxon>
        <taxon>Araneae</taxon>
        <taxon>Araneomorphae</taxon>
        <taxon>Entelegynae</taxon>
        <taxon>Araneoidea</taxon>
        <taxon>Araneidae</taxon>
        <taxon>Caerostris</taxon>
    </lineage>
</organism>
<evidence type="ECO:0000313" key="2">
    <source>
        <dbReference type="Proteomes" id="UP001054945"/>
    </source>
</evidence>